<proteinExistence type="predicted"/>
<dbReference type="PROSITE" id="PS50102">
    <property type="entry name" value="RRM"/>
    <property type="match status" value="2"/>
</dbReference>
<feature type="compositionally biased region" description="Polar residues" evidence="4">
    <location>
        <begin position="432"/>
        <end position="442"/>
    </location>
</feature>
<dbReference type="InterPro" id="IPR000504">
    <property type="entry name" value="RRM_dom"/>
</dbReference>
<keyword evidence="1" id="KW-0677">Repeat</keyword>
<evidence type="ECO:0000256" key="3">
    <source>
        <dbReference type="PROSITE-ProRule" id="PRU00176"/>
    </source>
</evidence>
<dbReference type="Pfam" id="PF00076">
    <property type="entry name" value="RRM_1"/>
    <property type="match status" value="2"/>
</dbReference>
<keyword evidence="2 3" id="KW-0694">RNA-binding</keyword>
<dbReference type="PANTHER" id="PTHR24012">
    <property type="entry name" value="RNA BINDING PROTEIN"/>
    <property type="match status" value="1"/>
</dbReference>
<dbReference type="Proteomes" id="UP000054383">
    <property type="component" value="Unassembled WGS sequence"/>
</dbReference>
<feature type="compositionally biased region" description="Low complexity" evidence="4">
    <location>
        <begin position="500"/>
        <end position="511"/>
    </location>
</feature>
<organism evidence="6 7">
    <name type="scientific">Talaromyces islandicus</name>
    <name type="common">Penicillium islandicum</name>
    <dbReference type="NCBI Taxonomy" id="28573"/>
    <lineage>
        <taxon>Eukaryota</taxon>
        <taxon>Fungi</taxon>
        <taxon>Dikarya</taxon>
        <taxon>Ascomycota</taxon>
        <taxon>Pezizomycotina</taxon>
        <taxon>Eurotiomycetes</taxon>
        <taxon>Eurotiomycetidae</taxon>
        <taxon>Eurotiales</taxon>
        <taxon>Trichocomaceae</taxon>
        <taxon>Talaromyces</taxon>
        <taxon>Talaromyces sect. Islandici</taxon>
    </lineage>
</organism>
<dbReference type="FunFam" id="3.30.70.330:FF:000323">
    <property type="entry name" value="RNA binding protein MSSP-2"/>
    <property type="match status" value="1"/>
</dbReference>
<feature type="domain" description="RRM" evidence="5">
    <location>
        <begin position="324"/>
        <end position="402"/>
    </location>
</feature>
<evidence type="ECO:0000256" key="2">
    <source>
        <dbReference type="ARBA" id="ARBA00022884"/>
    </source>
</evidence>
<evidence type="ECO:0000256" key="4">
    <source>
        <dbReference type="SAM" id="MobiDB-lite"/>
    </source>
</evidence>
<sequence>MNPPAPVPEIHKDPTYDPGKYVPPNGKMSLPLRLRPKTEDGSGSSSHPNPDFSALPRDVLYNTPVMVGGMNAVNHFGQRQVTPPGPAIPGMSLQSTMSSGVYYPGFVNGAPITPVNFPTLPWGAHGAGMSSASTPSWSIEESKHALVDYAGSASCHPYTPMVDRGAIGSYPMMSSIHVQQPCLQYQMMKTPTGYIIQDMEILTQQDPPIPRAIPAMWTNQSDLTLAKCLENREGITNVYIRGFPPETTDDMLHAYASRFGEIDRCKAILDLETGSCKGFAFVQFYNFDSCENCIRGFYYLGYQASFAQKSRNSRLKDLEDRNSTNIYCTNVPIDWSEADLRRHFEPYRVVSEKISRDEKTGVSKEVGFARFESREVAERVIEEFHNVVAKNGNKLLLRFADTKAQKLLKQQSNERRAYRAGEYNYSVEVVQGSTPSPATSRLGNGPVSPMSFQSPAAPGSAWTPATTISPSIPVVKNGGARRGVHVFGTHPLNSAENTPAASRGRAASASATVLSENGLNISPSKPVTIGIGATPHTPTKKTIGTRKSSSVSPVTSRNVIEKVSESASN</sequence>
<accession>A0A0U1LVK7</accession>
<feature type="region of interest" description="Disordered" evidence="4">
    <location>
        <begin position="489"/>
        <end position="569"/>
    </location>
</feature>
<evidence type="ECO:0000313" key="7">
    <source>
        <dbReference type="Proteomes" id="UP000054383"/>
    </source>
</evidence>
<keyword evidence="7" id="KW-1185">Reference proteome</keyword>
<evidence type="ECO:0000313" key="6">
    <source>
        <dbReference type="EMBL" id="CRG86610.1"/>
    </source>
</evidence>
<dbReference type="InterPro" id="IPR035979">
    <property type="entry name" value="RBD_domain_sf"/>
</dbReference>
<feature type="domain" description="RRM" evidence="5">
    <location>
        <begin position="236"/>
        <end position="320"/>
    </location>
</feature>
<evidence type="ECO:0000259" key="5">
    <source>
        <dbReference type="PROSITE" id="PS50102"/>
    </source>
</evidence>
<reference evidence="6 7" key="1">
    <citation type="submission" date="2015-04" db="EMBL/GenBank/DDBJ databases">
        <authorList>
            <person name="Syromyatnikov M.Y."/>
            <person name="Popov V.N."/>
        </authorList>
    </citation>
    <scope>NUCLEOTIDE SEQUENCE [LARGE SCALE GENOMIC DNA]</scope>
    <source>
        <strain evidence="6">WF-38-12</strain>
    </source>
</reference>
<dbReference type="Gene3D" id="3.30.70.330">
    <property type="match status" value="2"/>
</dbReference>
<dbReference type="STRING" id="28573.A0A0U1LVK7"/>
<protein>
    <submittedName>
        <fullName evidence="6">Sporulation-specific protein 5</fullName>
    </submittedName>
</protein>
<dbReference type="OMA" id="RAIPAMW"/>
<name>A0A0U1LVK7_TALIS</name>
<dbReference type="EMBL" id="CVMT01000002">
    <property type="protein sequence ID" value="CRG86610.1"/>
    <property type="molecule type" value="Genomic_DNA"/>
</dbReference>
<feature type="region of interest" description="Disordered" evidence="4">
    <location>
        <begin position="432"/>
        <end position="464"/>
    </location>
</feature>
<evidence type="ECO:0000256" key="1">
    <source>
        <dbReference type="ARBA" id="ARBA00022737"/>
    </source>
</evidence>
<feature type="compositionally biased region" description="Polar residues" evidence="4">
    <location>
        <begin position="512"/>
        <end position="525"/>
    </location>
</feature>
<feature type="compositionally biased region" description="Basic and acidic residues" evidence="4">
    <location>
        <begin position="559"/>
        <end position="569"/>
    </location>
</feature>
<dbReference type="AlphaFoldDB" id="A0A0U1LVK7"/>
<feature type="compositionally biased region" description="Polar residues" evidence="4">
    <location>
        <begin position="536"/>
        <end position="558"/>
    </location>
</feature>
<dbReference type="GO" id="GO:0003723">
    <property type="term" value="F:RNA binding"/>
    <property type="evidence" value="ECO:0007669"/>
    <property type="project" value="UniProtKB-UniRule"/>
</dbReference>
<dbReference type="InterPro" id="IPR012677">
    <property type="entry name" value="Nucleotide-bd_a/b_plait_sf"/>
</dbReference>
<dbReference type="SMART" id="SM00360">
    <property type="entry name" value="RRM"/>
    <property type="match status" value="2"/>
</dbReference>
<dbReference type="OrthoDB" id="271725at2759"/>
<feature type="region of interest" description="Disordered" evidence="4">
    <location>
        <begin position="1"/>
        <end position="55"/>
    </location>
</feature>
<dbReference type="SUPFAM" id="SSF54928">
    <property type="entry name" value="RNA-binding domain, RBD"/>
    <property type="match status" value="2"/>
</dbReference>
<gene>
    <name evidence="6" type="ORF">PISL3812_03620</name>
</gene>